<name>A0A6P0BBJ8_RHILE</name>
<reference evidence="2 3" key="1">
    <citation type="submission" date="2019-12" db="EMBL/GenBank/DDBJ databases">
        <title>Rhizobium genotypes associated with high levels of biological nitrogen fixation by grain legumes in a temperate-maritime cropping system.</title>
        <authorList>
            <person name="Maluk M."/>
            <person name="Francesc Ferrando Molina F."/>
            <person name="Lopez Del Egido L."/>
            <person name="Lafos M."/>
            <person name="Langarica-Fuentes A."/>
            <person name="Gebre Yohannes G."/>
            <person name="Young M.W."/>
            <person name="Martin P."/>
            <person name="Gantlett R."/>
            <person name="Kenicer G."/>
            <person name="Hawes C."/>
            <person name="Begg G.S."/>
            <person name="Quilliam R.S."/>
            <person name="Squire G.R."/>
            <person name="Poole P.S."/>
            <person name="Young P.W."/>
            <person name="Iannetta P.M."/>
            <person name="James E.K."/>
        </authorList>
    </citation>
    <scope>NUCLEOTIDE SEQUENCE [LARGE SCALE GENOMIC DNA]</scope>
    <source>
        <strain evidence="2 3">JHI1096</strain>
    </source>
</reference>
<organism evidence="2 3">
    <name type="scientific">Rhizobium leguminosarum</name>
    <dbReference type="NCBI Taxonomy" id="384"/>
    <lineage>
        <taxon>Bacteria</taxon>
        <taxon>Pseudomonadati</taxon>
        <taxon>Pseudomonadota</taxon>
        <taxon>Alphaproteobacteria</taxon>
        <taxon>Hyphomicrobiales</taxon>
        <taxon>Rhizobiaceae</taxon>
        <taxon>Rhizobium/Agrobacterium group</taxon>
        <taxon>Rhizobium</taxon>
    </lineage>
</organism>
<dbReference type="RefSeq" id="WP_164578180.1">
    <property type="nucleotide sequence ID" value="NZ_JAAXDF010000001.1"/>
</dbReference>
<sequence>MRQSLQFVLVGLAAITGLTIAPTIAAAQDLELRVGPGGLGVYDRDRDPDRYDRYDRYDRRGRRGCDPDDALDIARSEGLRRAQIIRMSPRSIVVQGMTRRGPERMTFANQRGCPEI</sequence>
<dbReference type="AlphaFoldDB" id="A0A6P0BBJ8"/>
<keyword evidence="1" id="KW-0732">Signal</keyword>
<feature type="signal peptide" evidence="1">
    <location>
        <begin position="1"/>
        <end position="27"/>
    </location>
</feature>
<gene>
    <name evidence="2" type="ORF">GR204_25275</name>
</gene>
<evidence type="ECO:0000256" key="1">
    <source>
        <dbReference type="SAM" id="SignalP"/>
    </source>
</evidence>
<accession>A0A6P0BBJ8</accession>
<dbReference type="EMBL" id="WUEZ01000033">
    <property type="protein sequence ID" value="NEI37249.1"/>
    <property type="molecule type" value="Genomic_DNA"/>
</dbReference>
<feature type="chain" id="PRO_5026776819" description="Antifreeze protein" evidence="1">
    <location>
        <begin position="28"/>
        <end position="116"/>
    </location>
</feature>
<evidence type="ECO:0000313" key="2">
    <source>
        <dbReference type="EMBL" id="NEI37249.1"/>
    </source>
</evidence>
<evidence type="ECO:0008006" key="4">
    <source>
        <dbReference type="Google" id="ProtNLM"/>
    </source>
</evidence>
<evidence type="ECO:0000313" key="3">
    <source>
        <dbReference type="Proteomes" id="UP000471560"/>
    </source>
</evidence>
<comment type="caution">
    <text evidence="2">The sequence shown here is derived from an EMBL/GenBank/DDBJ whole genome shotgun (WGS) entry which is preliminary data.</text>
</comment>
<proteinExistence type="predicted"/>
<protein>
    <recommendedName>
        <fullName evidence="4">Antifreeze protein</fullName>
    </recommendedName>
</protein>
<dbReference type="Proteomes" id="UP000471560">
    <property type="component" value="Unassembled WGS sequence"/>
</dbReference>